<gene>
    <name evidence="5" type="ORF">ODY93_17015</name>
</gene>
<comment type="caution">
    <text evidence="5">The sequence shown here is derived from an EMBL/GenBank/DDBJ whole genome shotgun (WGS) entry which is preliminary data.</text>
</comment>
<dbReference type="PANTHER" id="PTHR30258">
    <property type="entry name" value="TYPE II SECRETION SYSTEM PROTEIN GSPE-RELATED"/>
    <property type="match status" value="1"/>
</dbReference>
<dbReference type="Gene3D" id="3.40.50.300">
    <property type="entry name" value="P-loop containing nucleotide triphosphate hydrolases"/>
    <property type="match status" value="1"/>
</dbReference>
<evidence type="ECO:0000256" key="3">
    <source>
        <dbReference type="ARBA" id="ARBA00022840"/>
    </source>
</evidence>
<dbReference type="Gene3D" id="3.30.450.90">
    <property type="match status" value="1"/>
</dbReference>
<dbReference type="EMBL" id="JAOTLW010000020">
    <property type="protein sequence ID" value="MDI5833285.1"/>
    <property type="molecule type" value="Genomic_DNA"/>
</dbReference>
<keyword evidence="3" id="KW-0067">ATP-binding</keyword>
<name>A0ABT6UFP0_9GAMM</name>
<sequence>MARDDQHVNAETYDVKPEYFDICNDSMNTECPFIITTTNVILFNIEIRDLVFKSSEILKSIKVAHALVMRSTDTVNEVYVSKSVMFDILSRCNSVYKDDEITEESSNRAKDALAKIMREVVELNASDVHVRAIDVESCYYFRVHGVLTKKFPLNKELAKEAIGHLINVKIKNDKNLSDESRTTNGTINDYEIKIGDKTVLRELRISKTPVRGGEKLVIRVNDAHASVRQIEDFGYDDQVVEFLYRQTRRLNGLIMVTGPTGSGKTNILASMTVAVDDNRQKLSVEDPVEIRLPNVDQIQITGTGDLTFEKILKVILRQDPDMLMFGEVRTSEVANHLMQFTRTGHLVLTTIHVNSAAQAPERLMDLGIKPEEMRSTLGAVIAVRLGQVLCNNCKISVGSPNCSIDDAQRKKLIKLTPDISSLFIQNPLGCKHCNDMGITGRKSVIEYIELQDDDYSYIASRDIKAWESHLRENRGWKSMGDRAKELVLAGVFDPLTVDLFIPGVYE</sequence>
<dbReference type="SUPFAM" id="SSF52540">
    <property type="entry name" value="P-loop containing nucleoside triphosphate hydrolases"/>
    <property type="match status" value="1"/>
</dbReference>
<keyword evidence="6" id="KW-1185">Reference proteome</keyword>
<evidence type="ECO:0000256" key="1">
    <source>
        <dbReference type="ARBA" id="ARBA00006611"/>
    </source>
</evidence>
<reference evidence="5 6" key="1">
    <citation type="submission" date="2022-09" db="EMBL/GenBank/DDBJ databases">
        <title>The outer-membrane cytochrome OmcA is essential for infection of Shewanella oneidensis by a zebrafish-associated bacteriophage.</title>
        <authorList>
            <person name="Grenfell A.W."/>
            <person name="Intile P."/>
            <person name="Mcfarlane J."/>
            <person name="Leung D."/>
            <person name="Abdalla K."/>
            <person name="Wold M."/>
            <person name="Kees E."/>
            <person name="Gralnick J."/>
        </authorList>
    </citation>
    <scope>NUCLEOTIDE SEQUENCE [LARGE SCALE GENOMIC DNA]</scope>
    <source>
        <strain evidence="5 6">NF-5</strain>
    </source>
</reference>
<evidence type="ECO:0000313" key="6">
    <source>
        <dbReference type="Proteomes" id="UP001159075"/>
    </source>
</evidence>
<dbReference type="InterPro" id="IPR027417">
    <property type="entry name" value="P-loop_NTPase"/>
</dbReference>
<protein>
    <submittedName>
        <fullName evidence="5">ATPase, T2SS/T4P/T4SS family</fullName>
    </submittedName>
</protein>
<comment type="similarity">
    <text evidence="1">Belongs to the GSP E family.</text>
</comment>
<evidence type="ECO:0000313" key="5">
    <source>
        <dbReference type="EMBL" id="MDI5833285.1"/>
    </source>
</evidence>
<keyword evidence="2" id="KW-0547">Nucleotide-binding</keyword>
<dbReference type="Pfam" id="PF00437">
    <property type="entry name" value="T2SSE"/>
    <property type="match status" value="1"/>
</dbReference>
<feature type="domain" description="Bacterial type II secretion system protein E" evidence="4">
    <location>
        <begin position="109"/>
        <end position="490"/>
    </location>
</feature>
<dbReference type="RefSeq" id="WP_282679823.1">
    <property type="nucleotide sequence ID" value="NZ_CP106875.1"/>
</dbReference>
<proteinExistence type="inferred from homology"/>
<evidence type="ECO:0000259" key="4">
    <source>
        <dbReference type="Pfam" id="PF00437"/>
    </source>
</evidence>
<dbReference type="InterPro" id="IPR001482">
    <property type="entry name" value="T2SS/T4SS_dom"/>
</dbReference>
<accession>A0ABT6UFP0</accession>
<dbReference type="PANTHER" id="PTHR30258:SF2">
    <property type="entry name" value="COMG OPERON PROTEIN 1"/>
    <property type="match status" value="1"/>
</dbReference>
<organism evidence="5 6">
    <name type="scientific">Shewanella xiamenensis</name>
    <dbReference type="NCBI Taxonomy" id="332186"/>
    <lineage>
        <taxon>Bacteria</taxon>
        <taxon>Pseudomonadati</taxon>
        <taxon>Pseudomonadota</taxon>
        <taxon>Gammaproteobacteria</taxon>
        <taxon>Alteromonadales</taxon>
        <taxon>Shewanellaceae</taxon>
        <taxon>Shewanella</taxon>
    </lineage>
</organism>
<dbReference type="Proteomes" id="UP001159075">
    <property type="component" value="Unassembled WGS sequence"/>
</dbReference>
<evidence type="ECO:0000256" key="2">
    <source>
        <dbReference type="ARBA" id="ARBA00022741"/>
    </source>
</evidence>